<dbReference type="Gene3D" id="3.30.420.10">
    <property type="entry name" value="Ribonuclease H-like superfamily/Ribonuclease H"/>
    <property type="match status" value="1"/>
</dbReference>
<dbReference type="PANTHER" id="PTHR47331">
    <property type="entry name" value="PHD-TYPE DOMAIN-CONTAINING PROTEIN"/>
    <property type="match status" value="1"/>
</dbReference>
<dbReference type="GO" id="GO:0003676">
    <property type="term" value="F:nucleic acid binding"/>
    <property type="evidence" value="ECO:0007669"/>
    <property type="project" value="InterPro"/>
</dbReference>
<proteinExistence type="predicted"/>
<protein>
    <recommendedName>
        <fullName evidence="3">Integrase zinc-binding domain-containing protein</fullName>
    </recommendedName>
</protein>
<name>A0A9Q1HEY7_HOLLE</name>
<sequence>MKYRMKYWIVGHVNLSRKIVRDCITCKRFRGKPVQQKMASLQQFRVKPCTPPFQTTIVDYLGPVNVKVSRNTTTKGYCAVFTCAFTRAVHLTCVQDLSMQSFLQALDRFKSIRRLTDFHCKMGNRILPNTGNFAQSF</sequence>
<accession>A0A9Q1HEY7</accession>
<keyword evidence="2" id="KW-1185">Reference proteome</keyword>
<comment type="caution">
    <text evidence="1">The sequence shown here is derived from an EMBL/GenBank/DDBJ whole genome shotgun (WGS) entry which is preliminary data.</text>
</comment>
<dbReference type="EMBL" id="JAIZAY010000004">
    <property type="protein sequence ID" value="KAJ8043470.1"/>
    <property type="molecule type" value="Genomic_DNA"/>
</dbReference>
<dbReference type="OrthoDB" id="5984724at2759"/>
<reference evidence="1" key="1">
    <citation type="submission" date="2021-10" db="EMBL/GenBank/DDBJ databases">
        <title>Tropical sea cucumber genome reveals ecological adaptation and Cuvierian tubules defense mechanism.</title>
        <authorList>
            <person name="Chen T."/>
        </authorList>
    </citation>
    <scope>NUCLEOTIDE SEQUENCE</scope>
    <source>
        <strain evidence="1">Nanhai2018</strain>
        <tissue evidence="1">Muscle</tissue>
    </source>
</reference>
<evidence type="ECO:0000313" key="1">
    <source>
        <dbReference type="EMBL" id="KAJ8043470.1"/>
    </source>
</evidence>
<dbReference type="AlphaFoldDB" id="A0A9Q1HEY7"/>
<dbReference type="InterPro" id="IPR036397">
    <property type="entry name" value="RNaseH_sf"/>
</dbReference>
<evidence type="ECO:0008006" key="3">
    <source>
        <dbReference type="Google" id="ProtNLM"/>
    </source>
</evidence>
<organism evidence="1 2">
    <name type="scientific">Holothuria leucospilota</name>
    <name type="common">Black long sea cucumber</name>
    <name type="synonym">Mertensiothuria leucospilota</name>
    <dbReference type="NCBI Taxonomy" id="206669"/>
    <lineage>
        <taxon>Eukaryota</taxon>
        <taxon>Metazoa</taxon>
        <taxon>Echinodermata</taxon>
        <taxon>Eleutherozoa</taxon>
        <taxon>Echinozoa</taxon>
        <taxon>Holothuroidea</taxon>
        <taxon>Aspidochirotacea</taxon>
        <taxon>Aspidochirotida</taxon>
        <taxon>Holothuriidae</taxon>
        <taxon>Holothuria</taxon>
    </lineage>
</organism>
<evidence type="ECO:0000313" key="2">
    <source>
        <dbReference type="Proteomes" id="UP001152320"/>
    </source>
</evidence>
<dbReference type="Proteomes" id="UP001152320">
    <property type="component" value="Chromosome 4"/>
</dbReference>
<gene>
    <name evidence="1" type="ORF">HOLleu_10565</name>
</gene>